<evidence type="ECO:0000256" key="1">
    <source>
        <dbReference type="SAM" id="MobiDB-lite"/>
    </source>
</evidence>
<comment type="caution">
    <text evidence="2">The sequence shown here is derived from an EMBL/GenBank/DDBJ whole genome shotgun (WGS) entry which is preliminary data.</text>
</comment>
<dbReference type="EMBL" id="CAJVPV010011995">
    <property type="protein sequence ID" value="CAG8666575.1"/>
    <property type="molecule type" value="Genomic_DNA"/>
</dbReference>
<name>A0A9N9HDY0_9GLOM</name>
<evidence type="ECO:0000313" key="3">
    <source>
        <dbReference type="Proteomes" id="UP000789342"/>
    </source>
</evidence>
<dbReference type="PANTHER" id="PTHR34204:SF2">
    <property type="entry name" value="RNA-BINDING ASCH DOMAIN PROTEIN"/>
    <property type="match status" value="1"/>
</dbReference>
<reference evidence="2" key="1">
    <citation type="submission" date="2021-06" db="EMBL/GenBank/DDBJ databases">
        <authorList>
            <person name="Kallberg Y."/>
            <person name="Tangrot J."/>
            <person name="Rosling A."/>
        </authorList>
    </citation>
    <scope>NUCLEOTIDE SEQUENCE</scope>
    <source>
        <strain evidence="2">CL551</strain>
    </source>
</reference>
<organism evidence="2 3">
    <name type="scientific">Acaulospora morrowiae</name>
    <dbReference type="NCBI Taxonomy" id="94023"/>
    <lineage>
        <taxon>Eukaryota</taxon>
        <taxon>Fungi</taxon>
        <taxon>Fungi incertae sedis</taxon>
        <taxon>Mucoromycota</taxon>
        <taxon>Glomeromycotina</taxon>
        <taxon>Glomeromycetes</taxon>
        <taxon>Diversisporales</taxon>
        <taxon>Acaulosporaceae</taxon>
        <taxon>Acaulospora</taxon>
    </lineage>
</organism>
<feature type="region of interest" description="Disordered" evidence="1">
    <location>
        <begin position="306"/>
        <end position="334"/>
    </location>
</feature>
<dbReference type="AlphaFoldDB" id="A0A9N9HDY0"/>
<dbReference type="OrthoDB" id="112749at2759"/>
<feature type="non-terminal residue" evidence="2">
    <location>
        <position position="356"/>
    </location>
</feature>
<sequence length="356" mass="40764">TLLTIMDFSDTVRELLSAKARESGDDSSWAVLCGGLLQEESHNLSTLDELSLHLYQCIQSCVSSKVPKDSRFDKGILERPFYLALVEMLKTCFENGGEFPQSVKQSKLFLLENTNLQRLKEIEEEMKRILDLWNVFPNVFDHWHKDTLDDYLFKFLTPRDLNTFLGLRTTTGSATDLPPSLIECIDSFTRRHVKRVRPNIVNTLTVGAKAFSKHSHRDVSNSFWGVCTGCESDSQSLLSSVFFNHLPYHRQTCESVNLIAEKQKNEQANQILAKVITDAAWINLHSLPHETRVFEVRNSRGYGARWEIQPSQSQSEGDSGIENSPSEDQRNRNRTIVFRGFLEPQMEDGHEKGWIH</sequence>
<dbReference type="Proteomes" id="UP000789342">
    <property type="component" value="Unassembled WGS sequence"/>
</dbReference>
<dbReference type="PANTHER" id="PTHR34204">
    <property type="entry name" value="RNA-BINDING ASCH DOMAIN PROTEIN"/>
    <property type="match status" value="1"/>
</dbReference>
<feature type="compositionally biased region" description="Polar residues" evidence="1">
    <location>
        <begin position="309"/>
        <end position="326"/>
    </location>
</feature>
<gene>
    <name evidence="2" type="ORF">AMORRO_LOCUS10643</name>
</gene>
<keyword evidence="3" id="KW-1185">Reference proteome</keyword>
<proteinExistence type="predicted"/>
<accession>A0A9N9HDY0</accession>
<evidence type="ECO:0000313" key="2">
    <source>
        <dbReference type="EMBL" id="CAG8666575.1"/>
    </source>
</evidence>
<protein>
    <submittedName>
        <fullName evidence="2">1088_t:CDS:1</fullName>
    </submittedName>
</protein>